<feature type="domain" description="HTH lysR-type" evidence="5">
    <location>
        <begin position="7"/>
        <end position="64"/>
    </location>
</feature>
<gene>
    <name evidence="6" type="ORF">DEH80_00280</name>
</gene>
<evidence type="ECO:0000256" key="1">
    <source>
        <dbReference type="ARBA" id="ARBA00009437"/>
    </source>
</evidence>
<dbReference type="SUPFAM" id="SSF53850">
    <property type="entry name" value="Periplasmic binding protein-like II"/>
    <property type="match status" value="1"/>
</dbReference>
<dbReference type="InterPro" id="IPR036390">
    <property type="entry name" value="WH_DNA-bd_sf"/>
</dbReference>
<dbReference type="AlphaFoldDB" id="A0A363UQ88"/>
<proteinExistence type="inferred from homology"/>
<evidence type="ECO:0000256" key="3">
    <source>
        <dbReference type="ARBA" id="ARBA00023125"/>
    </source>
</evidence>
<keyword evidence="7" id="KW-1185">Reference proteome</keyword>
<organism evidence="6 7">
    <name type="scientific">Abyssibacter profundi</name>
    <dbReference type="NCBI Taxonomy" id="2182787"/>
    <lineage>
        <taxon>Bacteria</taxon>
        <taxon>Pseudomonadati</taxon>
        <taxon>Pseudomonadota</taxon>
        <taxon>Gammaproteobacteria</taxon>
        <taxon>Chromatiales</taxon>
        <taxon>Oceanococcaceae</taxon>
        <taxon>Abyssibacter</taxon>
    </lineage>
</organism>
<accession>A0A363UQ88</accession>
<dbReference type="PROSITE" id="PS50931">
    <property type="entry name" value="HTH_LYSR"/>
    <property type="match status" value="1"/>
</dbReference>
<dbReference type="GO" id="GO:0043565">
    <property type="term" value="F:sequence-specific DNA binding"/>
    <property type="evidence" value="ECO:0007669"/>
    <property type="project" value="TreeGrafter"/>
</dbReference>
<dbReference type="Pfam" id="PF00126">
    <property type="entry name" value="HTH_1"/>
    <property type="match status" value="1"/>
</dbReference>
<dbReference type="Gene3D" id="3.40.190.10">
    <property type="entry name" value="Periplasmic binding protein-like II"/>
    <property type="match status" value="2"/>
</dbReference>
<dbReference type="PANTHER" id="PTHR30537:SF74">
    <property type="entry name" value="HTH-TYPE TRANSCRIPTIONAL REGULATOR TRPI"/>
    <property type="match status" value="1"/>
</dbReference>
<dbReference type="SUPFAM" id="SSF46785">
    <property type="entry name" value="Winged helix' DNA-binding domain"/>
    <property type="match status" value="1"/>
</dbReference>
<dbReference type="Gene3D" id="1.10.10.10">
    <property type="entry name" value="Winged helix-like DNA-binding domain superfamily/Winged helix DNA-binding domain"/>
    <property type="match status" value="1"/>
</dbReference>
<dbReference type="InterPro" id="IPR005119">
    <property type="entry name" value="LysR_subst-bd"/>
</dbReference>
<dbReference type="GO" id="GO:0006351">
    <property type="term" value="P:DNA-templated transcription"/>
    <property type="evidence" value="ECO:0007669"/>
    <property type="project" value="TreeGrafter"/>
</dbReference>
<evidence type="ECO:0000256" key="4">
    <source>
        <dbReference type="ARBA" id="ARBA00023163"/>
    </source>
</evidence>
<sequence length="296" mass="32399">MPLTRTPPLHLLRTLCEVGRRGSYREAARSLHITPSAVSHQMRDLQQRLGVTLVERSPGGTRLTPMGEHYRQACETALTALDEATAQTQSQAHRKLLRITLGPFIASEVVIPALPDFHRHHPDLDIRVETSMRLADLEADEADIALRFGGAETAALALEPLLSMSAQPVCAPSLRQGLPPGGELPLGRTTLLHSTAVPDAWSAWATQAGIDTDALGSGIWFDSYLSLLRAAEQGLGVALGLFPAVEGWLLSGRLCLAADTSLPIQPRYNMLYRRQDANWPALQAFREWLRALPAFR</sequence>
<evidence type="ECO:0000259" key="5">
    <source>
        <dbReference type="PROSITE" id="PS50931"/>
    </source>
</evidence>
<dbReference type="RefSeq" id="WP_109718470.1">
    <property type="nucleotide sequence ID" value="NZ_QEQK01000001.1"/>
</dbReference>
<dbReference type="InterPro" id="IPR058163">
    <property type="entry name" value="LysR-type_TF_proteobact-type"/>
</dbReference>
<keyword evidence="3" id="KW-0238">DNA-binding</keyword>
<dbReference type="PANTHER" id="PTHR30537">
    <property type="entry name" value="HTH-TYPE TRANSCRIPTIONAL REGULATOR"/>
    <property type="match status" value="1"/>
</dbReference>
<keyword evidence="4" id="KW-0804">Transcription</keyword>
<dbReference type="Pfam" id="PF03466">
    <property type="entry name" value="LysR_substrate"/>
    <property type="match status" value="1"/>
</dbReference>
<protein>
    <recommendedName>
        <fullName evidence="5">HTH lysR-type domain-containing protein</fullName>
    </recommendedName>
</protein>
<evidence type="ECO:0000313" key="7">
    <source>
        <dbReference type="Proteomes" id="UP000251800"/>
    </source>
</evidence>
<comment type="similarity">
    <text evidence="1">Belongs to the LysR transcriptional regulatory family.</text>
</comment>
<dbReference type="InterPro" id="IPR000847">
    <property type="entry name" value="LysR_HTH_N"/>
</dbReference>
<name>A0A363UQ88_9GAMM</name>
<comment type="caution">
    <text evidence="6">The sequence shown here is derived from an EMBL/GenBank/DDBJ whole genome shotgun (WGS) entry which is preliminary data.</text>
</comment>
<keyword evidence="2" id="KW-0805">Transcription regulation</keyword>
<evidence type="ECO:0000313" key="6">
    <source>
        <dbReference type="EMBL" id="PWN57614.1"/>
    </source>
</evidence>
<dbReference type="EMBL" id="QEQK01000001">
    <property type="protein sequence ID" value="PWN57614.1"/>
    <property type="molecule type" value="Genomic_DNA"/>
</dbReference>
<dbReference type="Proteomes" id="UP000251800">
    <property type="component" value="Unassembled WGS sequence"/>
</dbReference>
<dbReference type="GO" id="GO:0003700">
    <property type="term" value="F:DNA-binding transcription factor activity"/>
    <property type="evidence" value="ECO:0007669"/>
    <property type="project" value="InterPro"/>
</dbReference>
<dbReference type="InterPro" id="IPR036388">
    <property type="entry name" value="WH-like_DNA-bd_sf"/>
</dbReference>
<reference evidence="6 7" key="1">
    <citation type="submission" date="2018-05" db="EMBL/GenBank/DDBJ databases">
        <title>Abyssibacter profundi OUC007T gen. nov., sp. nov, a marine bacterium isolated from seawater of the Mariana Trench.</title>
        <authorList>
            <person name="Zhou S."/>
        </authorList>
    </citation>
    <scope>NUCLEOTIDE SEQUENCE [LARGE SCALE GENOMIC DNA]</scope>
    <source>
        <strain evidence="6 7">OUC007</strain>
    </source>
</reference>
<evidence type="ECO:0000256" key="2">
    <source>
        <dbReference type="ARBA" id="ARBA00023015"/>
    </source>
</evidence>
<dbReference type="OrthoDB" id="6787458at2"/>